<feature type="transmembrane region" description="Helical" evidence="1">
    <location>
        <begin position="191"/>
        <end position="212"/>
    </location>
</feature>
<organism evidence="2 3">
    <name type="scientific">Bacillus benzoevorans</name>
    <dbReference type="NCBI Taxonomy" id="1456"/>
    <lineage>
        <taxon>Bacteria</taxon>
        <taxon>Bacillati</taxon>
        <taxon>Bacillota</taxon>
        <taxon>Bacilli</taxon>
        <taxon>Bacillales</taxon>
        <taxon>Bacillaceae</taxon>
        <taxon>Bacillus</taxon>
    </lineage>
</organism>
<keyword evidence="1" id="KW-0472">Membrane</keyword>
<keyword evidence="3" id="KW-1185">Reference proteome</keyword>
<feature type="transmembrane region" description="Helical" evidence="1">
    <location>
        <begin position="574"/>
        <end position="590"/>
    </location>
</feature>
<feature type="transmembrane region" description="Helical" evidence="1">
    <location>
        <begin position="550"/>
        <end position="568"/>
    </location>
</feature>
<name>A0A7X0HTQ5_9BACI</name>
<feature type="transmembrane region" description="Helical" evidence="1">
    <location>
        <begin position="254"/>
        <end position="272"/>
    </location>
</feature>
<reference evidence="2 3" key="1">
    <citation type="submission" date="2020-08" db="EMBL/GenBank/DDBJ databases">
        <title>Genomic Encyclopedia of Type Strains, Phase IV (KMG-IV): sequencing the most valuable type-strain genomes for metagenomic binning, comparative biology and taxonomic classification.</title>
        <authorList>
            <person name="Goeker M."/>
        </authorList>
    </citation>
    <scope>NUCLEOTIDE SEQUENCE [LARGE SCALE GENOMIC DNA]</scope>
    <source>
        <strain evidence="2 3">DSM 5391</strain>
    </source>
</reference>
<feature type="transmembrane region" description="Helical" evidence="1">
    <location>
        <begin position="795"/>
        <end position="811"/>
    </location>
</feature>
<proteinExistence type="predicted"/>
<evidence type="ECO:0000313" key="3">
    <source>
        <dbReference type="Proteomes" id="UP000531594"/>
    </source>
</evidence>
<evidence type="ECO:0008006" key="4">
    <source>
        <dbReference type="Google" id="ProtNLM"/>
    </source>
</evidence>
<feature type="transmembrane region" description="Helical" evidence="1">
    <location>
        <begin position="925"/>
        <end position="942"/>
    </location>
</feature>
<keyword evidence="1" id="KW-0812">Transmembrane</keyword>
<keyword evidence="1" id="KW-1133">Transmembrane helix</keyword>
<feature type="transmembrane region" description="Helical" evidence="1">
    <location>
        <begin position="1164"/>
        <end position="1183"/>
    </location>
</feature>
<feature type="transmembrane region" description="Helical" evidence="1">
    <location>
        <begin position="602"/>
        <end position="622"/>
    </location>
</feature>
<feature type="transmembrane region" description="Helical" evidence="1">
    <location>
        <begin position="738"/>
        <end position="758"/>
    </location>
</feature>
<feature type="transmembrane region" description="Helical" evidence="1">
    <location>
        <begin position="436"/>
        <end position="455"/>
    </location>
</feature>
<feature type="transmembrane region" description="Helical" evidence="1">
    <location>
        <begin position="467"/>
        <end position="484"/>
    </location>
</feature>
<dbReference type="Proteomes" id="UP000531594">
    <property type="component" value="Unassembled WGS sequence"/>
</dbReference>
<comment type="caution">
    <text evidence="2">The sequence shown here is derived from an EMBL/GenBank/DDBJ whole genome shotgun (WGS) entry which is preliminary data.</text>
</comment>
<feature type="transmembrane region" description="Helical" evidence="1">
    <location>
        <begin position="634"/>
        <end position="652"/>
    </location>
</feature>
<feature type="transmembrane region" description="Helical" evidence="1">
    <location>
        <begin position="219"/>
        <end position="239"/>
    </location>
</feature>
<feature type="transmembrane region" description="Helical" evidence="1">
    <location>
        <begin position="1005"/>
        <end position="1027"/>
    </location>
</feature>
<feature type="transmembrane region" description="Helical" evidence="1">
    <location>
        <begin position="770"/>
        <end position="789"/>
    </location>
</feature>
<feature type="transmembrane region" description="Helical" evidence="1">
    <location>
        <begin position="687"/>
        <end position="706"/>
    </location>
</feature>
<feature type="transmembrane region" description="Helical" evidence="1">
    <location>
        <begin position="159"/>
        <end position="179"/>
    </location>
</feature>
<gene>
    <name evidence="2" type="ORF">HNR53_003352</name>
</gene>
<dbReference type="EMBL" id="JACHGK010000012">
    <property type="protein sequence ID" value="MBB6446692.1"/>
    <property type="molecule type" value="Genomic_DNA"/>
</dbReference>
<evidence type="ECO:0000256" key="1">
    <source>
        <dbReference type="SAM" id="Phobius"/>
    </source>
</evidence>
<protein>
    <recommendedName>
        <fullName evidence="4">DUF2157 domain-containing protein</fullName>
    </recommendedName>
</protein>
<accession>A0A7X0HTQ5</accession>
<feature type="transmembrane region" description="Helical" evidence="1">
    <location>
        <begin position="981"/>
        <end position="999"/>
    </location>
</feature>
<feature type="transmembrane region" description="Helical" evidence="1">
    <location>
        <begin position="948"/>
        <end position="969"/>
    </location>
</feature>
<sequence length="1211" mass="140154">MVERDSHSHERRKIFKEELKALKHEKYIDELDYNRMKYAYNLYVQNLDKNKASIEVPETSETTKVLQNPEQSELLVMDPLKELIQKLKDSQQQEAETTAMKKQAAFSQMDNGQGDETVPESFIPEAEQDNPISAPVQEKLRPAFTKQEKSADQTRERNITWGLILGVILLFIGGLVFGTSNWSSMNNLVKVIMVSLVSVVFFTISFVAGKYFKITKTAFAFLTLGSLFLPISLISIAYFELLGPTFSMYGEGKYLFGFVSSMICLSLYSYIAAKYRHRLFVWFSYLTATIAAAYLLALTYLPSDFFYLGMMLYNAMLLFAYYKLKNHEKWSVFTKELPVYTQLNLIVSTLLMLLFFENEIFYSVNILLTAVLYISMVFVNKTKHYHIVFTLLFVYGIYQLIENSVLQDFDYLGFALIGMLYLVFQKYTGKEDELTKIFRLTSGIISFCAFIFISYQGLLLRSDEDSFVLLAAYLMIAVNYLILANMAKKAIFRYLAPVFLMAACWQSYYVLLPGLDGGGLEIYLFAFAAGLFSGLYLLNNFKYFTIIKNSSFIVSIGTMALTIISTLINEELTQTTFLLFAFGVITFLTYRHTADDTLQKIAAWVNPLSWGFAVITLFDYLNKSFTFYQSQVEIIGHLALGGLLLLGVSYVWKKRNETALDVNTFLTGVALYTLSILSTPLEGYDHPYLISSIYFIGIAVYVLLVYKIKQQFLWIFVSLTSLFFFISLTAILDRQINLVQQWLVLYSLLIPLFLLAVYEFIGRKIDALKPYFFWTAHVYLVPAFLISVFYLSYASYHPVILLPALTVYIYSTLRQTKEWEIRLFLYAAFTALPVIFYLHFIYYRMEDVLTGDYLFLIVTGMITIVWAAAGLTWKRRIDWYLIPQAVMGLVTFQLFYDDDGLIHLGLFAVYTIFTLFLLHKRNWRIYQCIPLLMAVIYMVEFLPSLEKMMQIALVVLVFFAHHLFGKFTYKEIVKNEGKLAIDWYTILSAAYILILFMIIPGWEMLWLKLIPALLVVYYLFMLIIRFTEVTAKRIVKTLAAISLLLPYYTILFEFEWNQYIVTELFVLPYIALTIFLSRRTWQDYKQVMTLAQTIVLVIVTIILVLDALKSNTIYDAIIIGVLSLASIIGGMQYRIKSYFFVGIAVLLLNVLLQTRPFWGNFPWWGYLVIAGLTLIGFAGFNELQKQKKDTDSKSFFQKKKEQWIKKFKDWD</sequence>
<feature type="transmembrane region" description="Helical" evidence="1">
    <location>
        <begin position="902"/>
        <end position="918"/>
    </location>
</feature>
<evidence type="ECO:0000313" key="2">
    <source>
        <dbReference type="EMBL" id="MBB6446692.1"/>
    </source>
</evidence>
<feature type="transmembrane region" description="Helical" evidence="1">
    <location>
        <begin position="1056"/>
        <end position="1075"/>
    </location>
</feature>
<feature type="transmembrane region" description="Helical" evidence="1">
    <location>
        <begin position="305"/>
        <end position="324"/>
    </location>
</feature>
<feature type="transmembrane region" description="Helical" evidence="1">
    <location>
        <begin position="664"/>
        <end position="681"/>
    </location>
</feature>
<dbReference type="RefSeq" id="WP_184527915.1">
    <property type="nucleotide sequence ID" value="NZ_JACHGK010000012.1"/>
</dbReference>
<feature type="transmembrane region" description="Helical" evidence="1">
    <location>
        <begin position="279"/>
        <end position="299"/>
    </location>
</feature>
<feature type="transmembrane region" description="Helical" evidence="1">
    <location>
        <begin position="360"/>
        <end position="378"/>
    </location>
</feature>
<dbReference type="AlphaFoldDB" id="A0A7X0HTQ5"/>
<feature type="transmembrane region" description="Helical" evidence="1">
    <location>
        <begin position="1034"/>
        <end position="1050"/>
    </location>
</feature>
<feature type="transmembrane region" description="Helical" evidence="1">
    <location>
        <begin position="853"/>
        <end position="872"/>
    </location>
</feature>
<feature type="transmembrane region" description="Helical" evidence="1">
    <location>
        <begin position="407"/>
        <end position="424"/>
    </location>
</feature>
<feature type="transmembrane region" description="Helical" evidence="1">
    <location>
        <begin position="1087"/>
        <end position="1107"/>
    </location>
</feature>
<feature type="transmembrane region" description="Helical" evidence="1">
    <location>
        <begin position="491"/>
        <end position="510"/>
    </location>
</feature>
<feature type="transmembrane region" description="Helical" evidence="1">
    <location>
        <begin position="713"/>
        <end position="732"/>
    </location>
</feature>
<feature type="transmembrane region" description="Helical" evidence="1">
    <location>
        <begin position="385"/>
        <end position="401"/>
    </location>
</feature>
<feature type="transmembrane region" description="Helical" evidence="1">
    <location>
        <begin position="522"/>
        <end position="538"/>
    </location>
</feature>
<feature type="transmembrane region" description="Helical" evidence="1">
    <location>
        <begin position="823"/>
        <end position="841"/>
    </location>
</feature>
<feature type="transmembrane region" description="Helical" evidence="1">
    <location>
        <begin position="1138"/>
        <end position="1158"/>
    </location>
</feature>
<feature type="transmembrane region" description="Helical" evidence="1">
    <location>
        <begin position="336"/>
        <end position="354"/>
    </location>
</feature>
<feature type="transmembrane region" description="Helical" evidence="1">
    <location>
        <begin position="1113"/>
        <end position="1131"/>
    </location>
</feature>
<feature type="transmembrane region" description="Helical" evidence="1">
    <location>
        <begin position="879"/>
        <end position="896"/>
    </location>
</feature>